<sequence length="154" mass="17975">MIEGSVDYNSKIVQRLHKVLRPFILRRLKSEVEKQLPPKVEKVVKCPLSKRQRYLYNEFMSLRTTKESLSSGSMVSVLNIVMQLRKCCNHPNLFEPREVETPLCPEIERIRFPRMVVLEQNGIDLRQKLVANGSRILQGLKIEKEKGNWCKKLG</sequence>
<dbReference type="PANTHER" id="PTHR45685">
    <property type="entry name" value="HELICASE SRCAP-RELATED"/>
    <property type="match status" value="1"/>
</dbReference>
<keyword evidence="2" id="KW-0547">Nucleotide-binding</keyword>
<dbReference type="GO" id="GO:0005524">
    <property type="term" value="F:ATP binding"/>
    <property type="evidence" value="ECO:0007669"/>
    <property type="project" value="UniProtKB-KW"/>
</dbReference>
<evidence type="ECO:0000256" key="2">
    <source>
        <dbReference type="ARBA" id="ARBA00022741"/>
    </source>
</evidence>
<evidence type="ECO:0000256" key="4">
    <source>
        <dbReference type="ARBA" id="ARBA00022840"/>
    </source>
</evidence>
<protein>
    <submittedName>
        <fullName evidence="8">SNF2_N domain-containing protein</fullName>
    </submittedName>
</protein>
<dbReference type="SUPFAM" id="SSF52540">
    <property type="entry name" value="P-loop containing nucleoside triphosphate hydrolases"/>
    <property type="match status" value="1"/>
</dbReference>
<keyword evidence="5" id="KW-0238">DNA-binding</keyword>
<evidence type="ECO:0000313" key="8">
    <source>
        <dbReference type="WBParaSite" id="BXY_1463400.1"/>
    </source>
</evidence>
<dbReference type="Proteomes" id="UP000095284">
    <property type="component" value="Unplaced"/>
</dbReference>
<keyword evidence="3" id="KW-0378">Hydrolase</keyword>
<dbReference type="GO" id="GO:0004386">
    <property type="term" value="F:helicase activity"/>
    <property type="evidence" value="ECO:0007669"/>
    <property type="project" value="UniProtKB-KW"/>
</dbReference>
<keyword evidence="3" id="KW-0347">Helicase</keyword>
<evidence type="ECO:0000256" key="3">
    <source>
        <dbReference type="ARBA" id="ARBA00022806"/>
    </source>
</evidence>
<dbReference type="eggNOG" id="KOG0391">
    <property type="taxonomic scope" value="Eukaryota"/>
</dbReference>
<dbReference type="GO" id="GO:0003677">
    <property type="term" value="F:DNA binding"/>
    <property type="evidence" value="ECO:0007669"/>
    <property type="project" value="UniProtKB-KW"/>
</dbReference>
<accession>A0A1I7SNJ4</accession>
<dbReference type="Gene3D" id="3.40.50.10810">
    <property type="entry name" value="Tandem AAA-ATPase domain"/>
    <property type="match status" value="1"/>
</dbReference>
<dbReference type="Pfam" id="PF00176">
    <property type="entry name" value="SNF2-rel_dom"/>
    <property type="match status" value="1"/>
</dbReference>
<comment type="subcellular location">
    <subcellularLocation>
        <location evidence="1">Nucleus</location>
    </subcellularLocation>
</comment>
<dbReference type="AlphaFoldDB" id="A0A1I7SNJ4"/>
<evidence type="ECO:0000313" key="7">
    <source>
        <dbReference type="Proteomes" id="UP000095284"/>
    </source>
</evidence>
<dbReference type="WBParaSite" id="BXY_1463400.1">
    <property type="protein sequence ID" value="BXY_1463400.1"/>
    <property type="gene ID" value="BXY_1463400"/>
</dbReference>
<evidence type="ECO:0000256" key="1">
    <source>
        <dbReference type="ARBA" id="ARBA00004123"/>
    </source>
</evidence>
<reference evidence="8" key="1">
    <citation type="submission" date="2016-11" db="UniProtKB">
        <authorList>
            <consortium name="WormBaseParasite"/>
        </authorList>
    </citation>
    <scope>IDENTIFICATION</scope>
</reference>
<feature type="domain" description="SNF2 N-terminal" evidence="6">
    <location>
        <begin position="9"/>
        <end position="93"/>
    </location>
</feature>
<organism evidence="7 8">
    <name type="scientific">Bursaphelenchus xylophilus</name>
    <name type="common">Pinewood nematode worm</name>
    <name type="synonym">Aphelenchoides xylophilus</name>
    <dbReference type="NCBI Taxonomy" id="6326"/>
    <lineage>
        <taxon>Eukaryota</taxon>
        <taxon>Metazoa</taxon>
        <taxon>Ecdysozoa</taxon>
        <taxon>Nematoda</taxon>
        <taxon>Chromadorea</taxon>
        <taxon>Rhabditida</taxon>
        <taxon>Tylenchina</taxon>
        <taxon>Tylenchomorpha</taxon>
        <taxon>Aphelenchoidea</taxon>
        <taxon>Aphelenchoididae</taxon>
        <taxon>Bursaphelenchus</taxon>
    </lineage>
</organism>
<evidence type="ECO:0000259" key="6">
    <source>
        <dbReference type="Pfam" id="PF00176"/>
    </source>
</evidence>
<dbReference type="InterPro" id="IPR050520">
    <property type="entry name" value="INO80/SWR1_helicase"/>
</dbReference>
<dbReference type="GO" id="GO:0006338">
    <property type="term" value="P:chromatin remodeling"/>
    <property type="evidence" value="ECO:0007669"/>
    <property type="project" value="TreeGrafter"/>
</dbReference>
<dbReference type="GO" id="GO:0042393">
    <property type="term" value="F:histone binding"/>
    <property type="evidence" value="ECO:0007669"/>
    <property type="project" value="TreeGrafter"/>
</dbReference>
<dbReference type="PANTHER" id="PTHR45685:SF1">
    <property type="entry name" value="HELICASE SRCAP"/>
    <property type="match status" value="1"/>
</dbReference>
<name>A0A1I7SNJ4_BURXY</name>
<dbReference type="GO" id="GO:0000812">
    <property type="term" value="C:Swr1 complex"/>
    <property type="evidence" value="ECO:0007669"/>
    <property type="project" value="TreeGrafter"/>
</dbReference>
<evidence type="ECO:0000256" key="5">
    <source>
        <dbReference type="ARBA" id="ARBA00023125"/>
    </source>
</evidence>
<dbReference type="Gene3D" id="3.40.50.300">
    <property type="entry name" value="P-loop containing nucleotide triphosphate hydrolases"/>
    <property type="match status" value="1"/>
</dbReference>
<dbReference type="GO" id="GO:0016887">
    <property type="term" value="F:ATP hydrolysis activity"/>
    <property type="evidence" value="ECO:0007669"/>
    <property type="project" value="TreeGrafter"/>
</dbReference>
<keyword evidence="4" id="KW-0067">ATP-binding</keyword>
<proteinExistence type="predicted"/>
<dbReference type="InterPro" id="IPR000330">
    <property type="entry name" value="SNF2_N"/>
</dbReference>
<dbReference type="InterPro" id="IPR027417">
    <property type="entry name" value="P-loop_NTPase"/>
</dbReference>
<dbReference type="InterPro" id="IPR038718">
    <property type="entry name" value="SNF2-like_sf"/>
</dbReference>